<protein>
    <submittedName>
        <fullName evidence="1">Uncharacterized protein</fullName>
    </submittedName>
</protein>
<sequence length="193" mass="22407">MVNNKIILIICTTDLKELSLCFLNYRLLLRLGHRFVVPGYKVLGIKLGSRGTFLFTSSRCCKYLSYSSGSISTLCSASLVRCCSSLVRRFSSVNELLLFSWIMTENMAEAEPEPYENKQTLGLNRFTQQMRYQTPVKRWCVHIADFFGEQQSWNQNKSKYFIIIYFLDLVRFETGLCVSFLQQIIFSHAEKNI</sequence>
<dbReference type="EMBL" id="REGN01003213">
    <property type="protein sequence ID" value="RNA23819.1"/>
    <property type="molecule type" value="Genomic_DNA"/>
</dbReference>
<dbReference type="Proteomes" id="UP000276133">
    <property type="component" value="Unassembled WGS sequence"/>
</dbReference>
<dbReference type="AlphaFoldDB" id="A0A3M7RK16"/>
<comment type="caution">
    <text evidence="1">The sequence shown here is derived from an EMBL/GenBank/DDBJ whole genome shotgun (WGS) entry which is preliminary data.</text>
</comment>
<accession>A0A3M7RK16</accession>
<reference evidence="1 2" key="1">
    <citation type="journal article" date="2018" name="Sci. Rep.">
        <title>Genomic signatures of local adaptation to the degree of environmental predictability in rotifers.</title>
        <authorList>
            <person name="Franch-Gras L."/>
            <person name="Hahn C."/>
            <person name="Garcia-Roger E.M."/>
            <person name="Carmona M.J."/>
            <person name="Serra M."/>
            <person name="Gomez A."/>
        </authorList>
    </citation>
    <scope>NUCLEOTIDE SEQUENCE [LARGE SCALE GENOMIC DNA]</scope>
    <source>
        <strain evidence="1">HYR1</strain>
    </source>
</reference>
<evidence type="ECO:0000313" key="1">
    <source>
        <dbReference type="EMBL" id="RNA23819.1"/>
    </source>
</evidence>
<keyword evidence="2" id="KW-1185">Reference proteome</keyword>
<organism evidence="1 2">
    <name type="scientific">Brachionus plicatilis</name>
    <name type="common">Marine rotifer</name>
    <name type="synonym">Brachionus muelleri</name>
    <dbReference type="NCBI Taxonomy" id="10195"/>
    <lineage>
        <taxon>Eukaryota</taxon>
        <taxon>Metazoa</taxon>
        <taxon>Spiralia</taxon>
        <taxon>Gnathifera</taxon>
        <taxon>Rotifera</taxon>
        <taxon>Eurotatoria</taxon>
        <taxon>Monogononta</taxon>
        <taxon>Pseudotrocha</taxon>
        <taxon>Ploima</taxon>
        <taxon>Brachionidae</taxon>
        <taxon>Brachionus</taxon>
    </lineage>
</organism>
<gene>
    <name evidence="1" type="ORF">BpHYR1_036201</name>
</gene>
<name>A0A3M7RK16_BRAPC</name>
<evidence type="ECO:0000313" key="2">
    <source>
        <dbReference type="Proteomes" id="UP000276133"/>
    </source>
</evidence>
<proteinExistence type="predicted"/>